<keyword evidence="1" id="KW-0812">Transmembrane</keyword>
<feature type="transmembrane region" description="Helical" evidence="1">
    <location>
        <begin position="132"/>
        <end position="150"/>
    </location>
</feature>
<evidence type="ECO:0000313" key="2">
    <source>
        <dbReference type="EMBL" id="KKM91226.1"/>
    </source>
</evidence>
<organism evidence="2">
    <name type="scientific">marine sediment metagenome</name>
    <dbReference type="NCBI Taxonomy" id="412755"/>
    <lineage>
        <taxon>unclassified sequences</taxon>
        <taxon>metagenomes</taxon>
        <taxon>ecological metagenomes</taxon>
    </lineage>
</organism>
<sequence>MKKMYIFPLVGIIVILFGLCFPAVSLYNDVNIWLWGFYTIEHKNLAYFRTKYVNEFETSFSSIRIISFGLFAWILLFLTTIIRSLIQLKKNQDSVKNRDLQHCTRPILLLGCLLVYILMTKDFPEIQYKNGTFIQFLGVFICLIPSLSRFKKHNYKINKYLTLKLKGDETVIYIVNEPFEICKYLIINIPVGQVKDIESIDEVVDGYGENIENEFY</sequence>
<feature type="transmembrane region" description="Helical" evidence="1">
    <location>
        <begin position="103"/>
        <end position="120"/>
    </location>
</feature>
<feature type="transmembrane region" description="Helical" evidence="1">
    <location>
        <begin position="62"/>
        <end position="82"/>
    </location>
</feature>
<dbReference type="AlphaFoldDB" id="A0A0F9LVU7"/>
<evidence type="ECO:0000256" key="1">
    <source>
        <dbReference type="SAM" id="Phobius"/>
    </source>
</evidence>
<feature type="non-terminal residue" evidence="2">
    <location>
        <position position="216"/>
    </location>
</feature>
<comment type="caution">
    <text evidence="2">The sequence shown here is derived from an EMBL/GenBank/DDBJ whole genome shotgun (WGS) entry which is preliminary data.</text>
</comment>
<proteinExistence type="predicted"/>
<dbReference type="EMBL" id="LAZR01006565">
    <property type="protein sequence ID" value="KKM91226.1"/>
    <property type="molecule type" value="Genomic_DNA"/>
</dbReference>
<reference evidence="2" key="1">
    <citation type="journal article" date="2015" name="Nature">
        <title>Complex archaea that bridge the gap between prokaryotes and eukaryotes.</title>
        <authorList>
            <person name="Spang A."/>
            <person name="Saw J.H."/>
            <person name="Jorgensen S.L."/>
            <person name="Zaremba-Niedzwiedzka K."/>
            <person name="Martijn J."/>
            <person name="Lind A.E."/>
            <person name="van Eijk R."/>
            <person name="Schleper C."/>
            <person name="Guy L."/>
            <person name="Ettema T.J."/>
        </authorList>
    </citation>
    <scope>NUCLEOTIDE SEQUENCE</scope>
</reference>
<protein>
    <submittedName>
        <fullName evidence="2">Uncharacterized protein</fullName>
    </submittedName>
</protein>
<gene>
    <name evidence="2" type="ORF">LCGC14_1230610</name>
</gene>
<name>A0A0F9LVU7_9ZZZZ</name>
<keyword evidence="1" id="KW-0472">Membrane</keyword>
<accession>A0A0F9LVU7</accession>
<keyword evidence="1" id="KW-1133">Transmembrane helix</keyword>